<feature type="transmembrane region" description="Helical" evidence="11">
    <location>
        <begin position="46"/>
        <end position="65"/>
    </location>
</feature>
<dbReference type="Proteomes" id="UP000694850">
    <property type="component" value="Unplaced"/>
</dbReference>
<sequence>MEVYKAPSPSLTMKTPKKQWLEALSTYLQVLIFLFMGVFFSTLVFLLLFTSHWLVSALYLTWLYLDWDTPRQGGRRSEWVRNWTIWKQLRDYFPIKLVKTAELPPNRNYVMGSHPHGIMAVGAFCNFCTESNTVSQQFPGLRPVLVGLDGLFHLPVYRDYIMSTGLCSVSRQSLDFILSQPQRGQAVAIIIGGAQEALNTSPGQHHLVLWNRKGFVNLALQHGASLVPMYTFGENDIFEVKSFAEGSWQYLLQTTFKKFMGFAPCIFSGRGLFSANSWGLLPFAVPVTTVVGQPIHVPQCSNPTKEKIDHYHGLYVKALEQLFEEHKENYGVPASTHLTIT</sequence>
<keyword evidence="5 11" id="KW-0812">Transmembrane</keyword>
<evidence type="ECO:0000256" key="7">
    <source>
        <dbReference type="ARBA" id="ARBA00022989"/>
    </source>
</evidence>
<evidence type="ECO:0000256" key="10">
    <source>
        <dbReference type="ARBA" id="ARBA00023315"/>
    </source>
</evidence>
<gene>
    <name evidence="13" type="primary">MOGAT3</name>
</gene>
<reference evidence="13" key="1">
    <citation type="submission" date="2025-08" db="UniProtKB">
        <authorList>
            <consortium name="RefSeq"/>
        </authorList>
    </citation>
    <scope>IDENTIFICATION</scope>
</reference>
<dbReference type="CTD" id="346606"/>
<dbReference type="InterPro" id="IPR007130">
    <property type="entry name" value="DAGAT"/>
</dbReference>
<evidence type="ECO:0000313" key="13">
    <source>
        <dbReference type="RefSeq" id="XP_007940476.1"/>
    </source>
</evidence>
<evidence type="ECO:0000256" key="9">
    <source>
        <dbReference type="ARBA" id="ARBA00023136"/>
    </source>
</evidence>
<evidence type="ECO:0000313" key="12">
    <source>
        <dbReference type="Proteomes" id="UP000694850"/>
    </source>
</evidence>
<keyword evidence="9 11" id="KW-0472">Membrane</keyword>
<evidence type="ECO:0000256" key="1">
    <source>
        <dbReference type="ARBA" id="ARBA00004477"/>
    </source>
</evidence>
<name>A0A8B7A2Q6_ORYAF</name>
<evidence type="ECO:0000256" key="2">
    <source>
        <dbReference type="ARBA" id="ARBA00005420"/>
    </source>
</evidence>
<dbReference type="GO" id="GO:0005789">
    <property type="term" value="C:endoplasmic reticulum membrane"/>
    <property type="evidence" value="ECO:0007669"/>
    <property type="project" value="UniProtKB-SubCell"/>
</dbReference>
<protein>
    <recommendedName>
        <fullName evidence="11">Acyltransferase</fullName>
        <ecNumber evidence="11">2.3.1.-</ecNumber>
    </recommendedName>
</protein>
<dbReference type="GeneID" id="103198170"/>
<evidence type="ECO:0000256" key="4">
    <source>
        <dbReference type="ARBA" id="ARBA00022679"/>
    </source>
</evidence>
<comment type="subcellular location">
    <subcellularLocation>
        <location evidence="1 11">Endoplasmic reticulum membrane</location>
        <topology evidence="1 11">Multi-pass membrane protein</topology>
    </subcellularLocation>
</comment>
<dbReference type="GO" id="GO:0004144">
    <property type="term" value="F:diacylglycerol O-acyltransferase activity"/>
    <property type="evidence" value="ECO:0007669"/>
    <property type="project" value="TreeGrafter"/>
</dbReference>
<keyword evidence="10" id="KW-0012">Acyltransferase</keyword>
<dbReference type="EC" id="2.3.1.-" evidence="11"/>
<dbReference type="OrthoDB" id="264532at2759"/>
<feature type="transmembrane region" description="Helical" evidence="11">
    <location>
        <begin position="20"/>
        <end position="40"/>
    </location>
</feature>
<comment type="similarity">
    <text evidence="2 11">Belongs to the diacylglycerol acyltransferase family.</text>
</comment>
<dbReference type="AlphaFoldDB" id="A0A8B7A2Q6"/>
<evidence type="ECO:0000256" key="3">
    <source>
        <dbReference type="ARBA" id="ARBA00022516"/>
    </source>
</evidence>
<evidence type="ECO:0000256" key="5">
    <source>
        <dbReference type="ARBA" id="ARBA00022692"/>
    </source>
</evidence>
<dbReference type="PANTHER" id="PTHR12317:SF36">
    <property type="entry name" value="2-ACYLGLYCEROL O-ACYLTRANSFERASE 3"/>
    <property type="match status" value="1"/>
</dbReference>
<evidence type="ECO:0000256" key="8">
    <source>
        <dbReference type="ARBA" id="ARBA00023098"/>
    </source>
</evidence>
<keyword evidence="12" id="KW-1185">Reference proteome</keyword>
<keyword evidence="8" id="KW-0443">Lipid metabolism</keyword>
<dbReference type="GO" id="GO:0019432">
    <property type="term" value="P:triglyceride biosynthetic process"/>
    <property type="evidence" value="ECO:0007669"/>
    <property type="project" value="TreeGrafter"/>
</dbReference>
<keyword evidence="4 11" id="KW-0808">Transferase</keyword>
<evidence type="ECO:0000256" key="6">
    <source>
        <dbReference type="ARBA" id="ARBA00022824"/>
    </source>
</evidence>
<accession>A0A8B7A2Q6</accession>
<dbReference type="PANTHER" id="PTHR12317">
    <property type="entry name" value="DIACYLGLYCEROL O-ACYLTRANSFERASE"/>
    <property type="match status" value="1"/>
</dbReference>
<dbReference type="CDD" id="cd07987">
    <property type="entry name" value="LPLAT_MGAT-like"/>
    <property type="match status" value="1"/>
</dbReference>
<evidence type="ECO:0000256" key="11">
    <source>
        <dbReference type="RuleBase" id="RU367023"/>
    </source>
</evidence>
<organism evidence="12 13">
    <name type="scientific">Orycteropus afer afer</name>
    <dbReference type="NCBI Taxonomy" id="1230840"/>
    <lineage>
        <taxon>Eukaryota</taxon>
        <taxon>Metazoa</taxon>
        <taxon>Chordata</taxon>
        <taxon>Craniata</taxon>
        <taxon>Vertebrata</taxon>
        <taxon>Euteleostomi</taxon>
        <taxon>Mammalia</taxon>
        <taxon>Eutheria</taxon>
        <taxon>Afrotheria</taxon>
        <taxon>Tubulidentata</taxon>
        <taxon>Orycteropodidae</taxon>
        <taxon>Orycteropus</taxon>
    </lineage>
</organism>
<proteinExistence type="inferred from homology"/>
<dbReference type="RefSeq" id="XP_007940476.1">
    <property type="nucleotide sequence ID" value="XM_007942285.1"/>
</dbReference>
<keyword evidence="7 11" id="KW-1133">Transmembrane helix</keyword>
<dbReference type="Pfam" id="PF03982">
    <property type="entry name" value="DAGAT"/>
    <property type="match status" value="1"/>
</dbReference>
<keyword evidence="6 11" id="KW-0256">Endoplasmic reticulum</keyword>
<keyword evidence="3" id="KW-0444">Lipid biosynthesis</keyword>